<reference evidence="1" key="1">
    <citation type="submission" date="2024-05" db="EMBL/GenBank/DDBJ databases">
        <authorList>
            <person name="Yu L."/>
        </authorList>
    </citation>
    <scope>NUCLEOTIDE SEQUENCE</scope>
    <source>
        <strain evidence="1">G08B096</strain>
    </source>
</reference>
<dbReference type="InterPro" id="IPR038056">
    <property type="entry name" value="YjbR-like_sf"/>
</dbReference>
<accession>A0AAU7WBJ7</accession>
<protein>
    <submittedName>
        <fullName evidence="1">MmcQ/YjbR family DNA-binding protein</fullName>
    </submittedName>
</protein>
<dbReference type="GO" id="GO:0003677">
    <property type="term" value="F:DNA binding"/>
    <property type="evidence" value="ECO:0007669"/>
    <property type="project" value="UniProtKB-KW"/>
</dbReference>
<gene>
    <name evidence="1" type="ORF">ABIQ69_02505</name>
</gene>
<dbReference type="AlphaFoldDB" id="A0AAU7WBJ7"/>
<name>A0AAU7WBJ7_9MICO</name>
<dbReference type="Pfam" id="PF04237">
    <property type="entry name" value="YjbR"/>
    <property type="match status" value="1"/>
</dbReference>
<dbReference type="InterPro" id="IPR058532">
    <property type="entry name" value="YjbR/MT2646/Rv2570-like"/>
</dbReference>
<evidence type="ECO:0000313" key="1">
    <source>
        <dbReference type="EMBL" id="XBX82810.1"/>
    </source>
</evidence>
<dbReference type="EMBL" id="CP158374">
    <property type="protein sequence ID" value="XBX82810.1"/>
    <property type="molecule type" value="Genomic_DNA"/>
</dbReference>
<proteinExistence type="predicted"/>
<dbReference type="RefSeq" id="WP_350348826.1">
    <property type="nucleotide sequence ID" value="NZ_CP158374.1"/>
</dbReference>
<keyword evidence="1" id="KW-0238">DNA-binding</keyword>
<sequence length="129" mass="14509">MDWERVRELALGMPGATEHVSRGAAHWRVGGRGFVWERPLRRTDLAHLGLAEQEGPVLGARVEDEAVKFALVEQDPSVFFTTPHFDGFPAVLVRLDRIPERRLAELVQEAWIAVAPPKLADAWLTEHPD</sequence>
<organism evidence="1">
    <name type="scientific">Agromyces sp. G08B096</name>
    <dbReference type="NCBI Taxonomy" id="3156399"/>
    <lineage>
        <taxon>Bacteria</taxon>
        <taxon>Bacillati</taxon>
        <taxon>Actinomycetota</taxon>
        <taxon>Actinomycetes</taxon>
        <taxon>Micrococcales</taxon>
        <taxon>Microbacteriaceae</taxon>
        <taxon>Agromyces</taxon>
    </lineage>
</organism>
<dbReference type="SUPFAM" id="SSF142906">
    <property type="entry name" value="YjbR-like"/>
    <property type="match status" value="1"/>
</dbReference>